<keyword evidence="2" id="KW-1185">Reference proteome</keyword>
<sequence length="130" mass="14132">MLYSKWKSEFQLSSSVQLFTLGLKGPQADVPSQWITNGTLVEYEVLGDCPKHNSIAACNDATTSSTKCLWCEKANACITSSDKDVHDFKVNGCQNQSMNTYTTTLATTETDLGNDSKTTNPSTGSHLVNI</sequence>
<name>A0A183NAH7_9TREM</name>
<dbReference type="EMBL" id="UZAI01021178">
    <property type="protein sequence ID" value="VDP54696.1"/>
    <property type="molecule type" value="Genomic_DNA"/>
</dbReference>
<reference evidence="1 2" key="1">
    <citation type="submission" date="2018-11" db="EMBL/GenBank/DDBJ databases">
        <authorList>
            <consortium name="Pathogen Informatics"/>
        </authorList>
    </citation>
    <scope>NUCLEOTIDE SEQUENCE [LARGE SCALE GENOMIC DNA]</scope>
    <source>
        <strain evidence="1 2">Zambia</strain>
    </source>
</reference>
<dbReference type="AlphaFoldDB" id="A0A183NAH7"/>
<organism evidence="1 2">
    <name type="scientific">Schistosoma margrebowiei</name>
    <dbReference type="NCBI Taxonomy" id="48269"/>
    <lineage>
        <taxon>Eukaryota</taxon>
        <taxon>Metazoa</taxon>
        <taxon>Spiralia</taxon>
        <taxon>Lophotrochozoa</taxon>
        <taxon>Platyhelminthes</taxon>
        <taxon>Trematoda</taxon>
        <taxon>Digenea</taxon>
        <taxon>Strigeidida</taxon>
        <taxon>Schistosomatoidea</taxon>
        <taxon>Schistosomatidae</taxon>
        <taxon>Schistosoma</taxon>
    </lineage>
</organism>
<accession>A0A183NAH7</accession>
<proteinExistence type="predicted"/>
<gene>
    <name evidence="1" type="ORF">SMRZ_LOCUS25303</name>
</gene>
<evidence type="ECO:0000313" key="1">
    <source>
        <dbReference type="EMBL" id="VDP54696.1"/>
    </source>
</evidence>
<dbReference type="Proteomes" id="UP000277204">
    <property type="component" value="Unassembled WGS sequence"/>
</dbReference>
<evidence type="ECO:0000313" key="2">
    <source>
        <dbReference type="Proteomes" id="UP000277204"/>
    </source>
</evidence>
<protein>
    <submittedName>
        <fullName evidence="1">Uncharacterized protein</fullName>
    </submittedName>
</protein>